<dbReference type="Proteomes" id="UP000249922">
    <property type="component" value="Chromosome"/>
</dbReference>
<evidence type="ECO:0000313" key="3">
    <source>
        <dbReference type="Proteomes" id="UP000249922"/>
    </source>
</evidence>
<sequence length="98" mass="10383">MVLDLPDDDPGARLDSARSPDGDRMCHPARRFVPGPFAVSRIRPQVKARRASIASDQLRPSCGILQRAVIVALAGKPAAGADSECGFTRRGRGMGEVG</sequence>
<protein>
    <submittedName>
        <fullName evidence="2">Uncharacterized protein</fullName>
    </submittedName>
</protein>
<keyword evidence="3" id="KW-1185">Reference proteome</keyword>
<feature type="compositionally biased region" description="Basic and acidic residues" evidence="1">
    <location>
        <begin position="10"/>
        <end position="26"/>
    </location>
</feature>
<name>A0ABM6WTZ1_9RHOB</name>
<reference evidence="2 3" key="1">
    <citation type="submission" date="2018-06" db="EMBL/GenBank/DDBJ databases">
        <title>Complete genome sequence of Paracoccus mutanolyticus strain RSP-02 isolated from cellulosic waste.</title>
        <authorList>
            <person name="Amrutha R.N."/>
            <person name="Shrivastav A."/>
            <person name="Buddana S.K."/>
            <person name="Deshpande U."/>
            <person name="Prakasham R.S."/>
        </authorList>
    </citation>
    <scope>NUCLEOTIDE SEQUENCE [LARGE SCALE GENOMIC DNA]</scope>
    <source>
        <strain evidence="2 3">RSP-02</strain>
    </source>
</reference>
<feature type="region of interest" description="Disordered" evidence="1">
    <location>
        <begin position="1"/>
        <end position="30"/>
    </location>
</feature>
<proteinExistence type="predicted"/>
<organism evidence="2 3">
    <name type="scientific">Paracoccus mutanolyticus</name>
    <dbReference type="NCBI Taxonomy" id="1499308"/>
    <lineage>
        <taxon>Bacteria</taxon>
        <taxon>Pseudomonadati</taxon>
        <taxon>Pseudomonadota</taxon>
        <taxon>Alphaproteobacteria</taxon>
        <taxon>Rhodobacterales</taxon>
        <taxon>Paracoccaceae</taxon>
        <taxon>Paracoccus</taxon>
    </lineage>
</organism>
<dbReference type="EMBL" id="CP030239">
    <property type="protein sequence ID" value="AWX93929.1"/>
    <property type="molecule type" value="Genomic_DNA"/>
</dbReference>
<gene>
    <name evidence="2" type="ORF">DPM13_15645</name>
</gene>
<evidence type="ECO:0000313" key="2">
    <source>
        <dbReference type="EMBL" id="AWX93929.1"/>
    </source>
</evidence>
<evidence type="ECO:0000256" key="1">
    <source>
        <dbReference type="SAM" id="MobiDB-lite"/>
    </source>
</evidence>
<accession>A0ABM6WTZ1</accession>